<dbReference type="PROSITE" id="PS50089">
    <property type="entry name" value="ZF_RING_2"/>
    <property type="match status" value="1"/>
</dbReference>
<keyword evidence="6" id="KW-0479">Metal-binding</keyword>
<dbReference type="EC" id="2.3.2.27" evidence="4"/>
<comment type="caution">
    <text evidence="13">The sequence shown here is derived from an EMBL/GenBank/DDBJ whole genome shotgun (WGS) entry which is preliminary data.</text>
</comment>
<evidence type="ECO:0000256" key="8">
    <source>
        <dbReference type="ARBA" id="ARBA00022786"/>
    </source>
</evidence>
<sequence length="320" mass="37142">MASGSRVRGPSLDGLEEDRTKRRKCELDLDTLDCPICMESFEAPIYQCYNGHPTCSKCLEKLANKVCPSCSLPIGTNRCVILEKLVDSLQLQCKYFVHGCKEMLPYMKEKRGCHETECKYRPLHCPVRGCTVDVPQSGLPEHFVHKHNAEIVYYEHNDEDDPDDEMKNVFTISINDSAYDRSRSQYIIVKVPKELDDDRDPEETEEDDTDEVLNEEVFLIHHQFNEKLCRYSFSLTAFGAHVHKYQLSVNSEGEEPTPWRANRTFKTNHFVVGPVYDNQKDKFLLNRLVRRGDCLFVPKLSPLRKPDNAKFEVRFQINRL</sequence>
<keyword evidence="7 10" id="KW-0863">Zinc-finger</keyword>
<name>A0A8T0GFL9_CERPU</name>
<feature type="domain" description="RING-type" evidence="11">
    <location>
        <begin position="34"/>
        <end position="71"/>
    </location>
</feature>
<evidence type="ECO:0000256" key="4">
    <source>
        <dbReference type="ARBA" id="ARBA00012483"/>
    </source>
</evidence>
<feature type="domain" description="SIAH-type" evidence="12">
    <location>
        <begin position="88"/>
        <end position="148"/>
    </location>
</feature>
<dbReference type="GO" id="GO:0008270">
    <property type="term" value="F:zinc ion binding"/>
    <property type="evidence" value="ECO:0007669"/>
    <property type="project" value="UniProtKB-KW"/>
</dbReference>
<evidence type="ECO:0000259" key="11">
    <source>
        <dbReference type="PROSITE" id="PS50089"/>
    </source>
</evidence>
<protein>
    <recommendedName>
        <fullName evidence="4">RING-type E3 ubiquitin transferase</fullName>
        <ecNumber evidence="4">2.3.2.27</ecNumber>
    </recommendedName>
</protein>
<dbReference type="PANTHER" id="PTHR10315:SF117">
    <property type="entry name" value="RING-TYPE E3 UBIQUITIN TRANSFERASE"/>
    <property type="match status" value="1"/>
</dbReference>
<evidence type="ECO:0000313" key="14">
    <source>
        <dbReference type="Proteomes" id="UP000822688"/>
    </source>
</evidence>
<dbReference type="InterPro" id="IPR013083">
    <property type="entry name" value="Znf_RING/FYVE/PHD"/>
</dbReference>
<dbReference type="Gene3D" id="3.30.40.10">
    <property type="entry name" value="Zinc/RING finger domain, C3HC4 (zinc finger)"/>
    <property type="match status" value="2"/>
</dbReference>
<keyword evidence="14" id="KW-1185">Reference proteome</keyword>
<evidence type="ECO:0000256" key="10">
    <source>
        <dbReference type="PROSITE-ProRule" id="PRU00455"/>
    </source>
</evidence>
<evidence type="ECO:0000256" key="9">
    <source>
        <dbReference type="ARBA" id="ARBA00022833"/>
    </source>
</evidence>
<dbReference type="Proteomes" id="UP000822688">
    <property type="component" value="Chromosome 11"/>
</dbReference>
<dbReference type="Pfam" id="PF21361">
    <property type="entry name" value="Sina_ZnF"/>
    <property type="match status" value="1"/>
</dbReference>
<keyword evidence="5" id="KW-0808">Transferase</keyword>
<evidence type="ECO:0000256" key="3">
    <source>
        <dbReference type="ARBA" id="ARBA00009119"/>
    </source>
</evidence>
<dbReference type="EMBL" id="CM026432">
    <property type="protein sequence ID" value="KAG0556618.1"/>
    <property type="molecule type" value="Genomic_DNA"/>
</dbReference>
<dbReference type="PANTHER" id="PTHR10315">
    <property type="entry name" value="E3 UBIQUITIN PROTEIN LIGASE SIAH"/>
    <property type="match status" value="1"/>
</dbReference>
<dbReference type="SUPFAM" id="SSF57850">
    <property type="entry name" value="RING/U-box"/>
    <property type="match status" value="1"/>
</dbReference>
<reference evidence="13 14" key="1">
    <citation type="submission" date="2020-06" db="EMBL/GenBank/DDBJ databases">
        <title>WGS assembly of Ceratodon purpureus strain R40.</title>
        <authorList>
            <person name="Carey S.B."/>
            <person name="Jenkins J."/>
            <person name="Shu S."/>
            <person name="Lovell J.T."/>
            <person name="Sreedasyam A."/>
            <person name="Maumus F."/>
            <person name="Tiley G.P."/>
            <person name="Fernandez-Pozo N."/>
            <person name="Barry K."/>
            <person name="Chen C."/>
            <person name="Wang M."/>
            <person name="Lipzen A."/>
            <person name="Daum C."/>
            <person name="Saski C.A."/>
            <person name="Payton A.C."/>
            <person name="Mcbreen J.C."/>
            <person name="Conrad R.E."/>
            <person name="Kollar L.M."/>
            <person name="Olsson S."/>
            <person name="Huttunen S."/>
            <person name="Landis J.B."/>
            <person name="Wickett N.J."/>
            <person name="Johnson M.G."/>
            <person name="Rensing S.A."/>
            <person name="Grimwood J."/>
            <person name="Schmutz J."/>
            <person name="Mcdaniel S.F."/>
        </authorList>
    </citation>
    <scope>NUCLEOTIDE SEQUENCE [LARGE SCALE GENOMIC DNA]</scope>
    <source>
        <strain evidence="13 14">R40</strain>
    </source>
</reference>
<dbReference type="InterPro" id="IPR052088">
    <property type="entry name" value="E3_ubiquitin-ligase_SINA"/>
</dbReference>
<dbReference type="GO" id="GO:0061630">
    <property type="term" value="F:ubiquitin protein ligase activity"/>
    <property type="evidence" value="ECO:0007669"/>
    <property type="project" value="UniProtKB-EC"/>
</dbReference>
<comment type="pathway">
    <text evidence="2">Protein modification; protein ubiquitination.</text>
</comment>
<comment type="similarity">
    <text evidence="3">Belongs to the SINA (Seven in absentia) family.</text>
</comment>
<dbReference type="OrthoDB" id="4788989at2759"/>
<dbReference type="SUPFAM" id="SSF49599">
    <property type="entry name" value="TRAF domain-like"/>
    <property type="match status" value="1"/>
</dbReference>
<evidence type="ECO:0000256" key="2">
    <source>
        <dbReference type="ARBA" id="ARBA00004906"/>
    </source>
</evidence>
<dbReference type="InterPro" id="IPR013010">
    <property type="entry name" value="Znf_SIAH"/>
</dbReference>
<dbReference type="InterPro" id="IPR001841">
    <property type="entry name" value="Znf_RING"/>
</dbReference>
<dbReference type="CDD" id="cd16571">
    <property type="entry name" value="RING-HC_SIAHs"/>
    <property type="match status" value="1"/>
</dbReference>
<evidence type="ECO:0000256" key="6">
    <source>
        <dbReference type="ARBA" id="ARBA00022723"/>
    </source>
</evidence>
<keyword evidence="9" id="KW-0862">Zinc</keyword>
<gene>
    <name evidence="13" type="ORF">KC19_11G067400</name>
</gene>
<proteinExistence type="inferred from homology"/>
<evidence type="ECO:0000256" key="1">
    <source>
        <dbReference type="ARBA" id="ARBA00000900"/>
    </source>
</evidence>
<dbReference type="GO" id="GO:0005737">
    <property type="term" value="C:cytoplasm"/>
    <property type="evidence" value="ECO:0007669"/>
    <property type="project" value="TreeGrafter"/>
</dbReference>
<organism evidence="13 14">
    <name type="scientific">Ceratodon purpureus</name>
    <name type="common">Fire moss</name>
    <name type="synonym">Dicranum purpureum</name>
    <dbReference type="NCBI Taxonomy" id="3225"/>
    <lineage>
        <taxon>Eukaryota</taxon>
        <taxon>Viridiplantae</taxon>
        <taxon>Streptophyta</taxon>
        <taxon>Embryophyta</taxon>
        <taxon>Bryophyta</taxon>
        <taxon>Bryophytina</taxon>
        <taxon>Bryopsida</taxon>
        <taxon>Dicranidae</taxon>
        <taxon>Pseudoditrichales</taxon>
        <taxon>Ditrichaceae</taxon>
        <taxon>Ceratodon</taxon>
    </lineage>
</organism>
<evidence type="ECO:0000256" key="5">
    <source>
        <dbReference type="ARBA" id="ARBA00022679"/>
    </source>
</evidence>
<comment type="catalytic activity">
    <reaction evidence="1">
        <text>S-ubiquitinyl-[E2 ubiquitin-conjugating enzyme]-L-cysteine + [acceptor protein]-L-lysine = [E2 ubiquitin-conjugating enzyme]-L-cysteine + N(6)-ubiquitinyl-[acceptor protein]-L-lysine.</text>
        <dbReference type="EC" id="2.3.2.27"/>
    </reaction>
</comment>
<evidence type="ECO:0000259" key="12">
    <source>
        <dbReference type="PROSITE" id="PS51081"/>
    </source>
</evidence>
<accession>A0A8T0GFL9</accession>
<dbReference type="InterPro" id="IPR049548">
    <property type="entry name" value="Sina-like_RING"/>
</dbReference>
<evidence type="ECO:0000256" key="7">
    <source>
        <dbReference type="ARBA" id="ARBA00022771"/>
    </source>
</evidence>
<evidence type="ECO:0000313" key="13">
    <source>
        <dbReference type="EMBL" id="KAG0556618.1"/>
    </source>
</evidence>
<dbReference type="Pfam" id="PF21362">
    <property type="entry name" value="Sina_RING"/>
    <property type="match status" value="1"/>
</dbReference>
<dbReference type="AlphaFoldDB" id="A0A8T0GFL9"/>
<dbReference type="PROSITE" id="PS51081">
    <property type="entry name" value="ZF_SIAH"/>
    <property type="match status" value="1"/>
</dbReference>
<keyword evidence="8" id="KW-0833">Ubl conjugation pathway</keyword>